<gene>
    <name evidence="2" type="ORF">MKZ38_006623</name>
</gene>
<protein>
    <submittedName>
        <fullName evidence="2">Uncharacterized protein</fullName>
    </submittedName>
</protein>
<evidence type="ECO:0000313" key="2">
    <source>
        <dbReference type="EMBL" id="KAJ2895369.1"/>
    </source>
</evidence>
<proteinExistence type="predicted"/>
<reference evidence="2" key="1">
    <citation type="submission" date="2022-07" db="EMBL/GenBank/DDBJ databases">
        <title>Draft genome sequence of Zalerion maritima ATCC 34329, a (micro)plastics degrading marine fungus.</title>
        <authorList>
            <person name="Paco A."/>
            <person name="Goncalves M.F.M."/>
            <person name="Rocha-Santos T.A.P."/>
            <person name="Alves A."/>
        </authorList>
    </citation>
    <scope>NUCLEOTIDE SEQUENCE</scope>
    <source>
        <strain evidence="2">ATCC 34329</strain>
    </source>
</reference>
<dbReference type="AlphaFoldDB" id="A0AAD5RIQ3"/>
<evidence type="ECO:0000313" key="3">
    <source>
        <dbReference type="Proteomes" id="UP001201980"/>
    </source>
</evidence>
<comment type="caution">
    <text evidence="2">The sequence shown here is derived from an EMBL/GenBank/DDBJ whole genome shotgun (WGS) entry which is preliminary data.</text>
</comment>
<organism evidence="2 3">
    <name type="scientific">Zalerion maritima</name>
    <dbReference type="NCBI Taxonomy" id="339359"/>
    <lineage>
        <taxon>Eukaryota</taxon>
        <taxon>Fungi</taxon>
        <taxon>Dikarya</taxon>
        <taxon>Ascomycota</taxon>
        <taxon>Pezizomycotina</taxon>
        <taxon>Sordariomycetes</taxon>
        <taxon>Lulworthiomycetidae</taxon>
        <taxon>Lulworthiales</taxon>
        <taxon>Lulworthiaceae</taxon>
        <taxon>Zalerion</taxon>
    </lineage>
</organism>
<sequence>MKLTPVKIPGKRWAPNDPNKPPPRDKRRKQPPSTTEAIVKNTKKHKKLMTLTAFSFRKNGKQHIPIDILEQIFLYSMNLNFPKVNHHLGFLLSGELTLIKTIQAAFGPTWKRYFQRLRGARLPMAADSSPNGDPKFQTAVLKAPWAKFPILHKAFLLWARDQKERTPKPAFTHGNWADAEEPYGVLKAHKNRTCTMDEPHGRFNADYLAFRESAAIEGEISVSPEEIRDPERESWEYACFIHPRTQIPDSLIAGPWKSWEQIHRLFWLLRMGANLDEIRLWEICMEGFFRIDCVRNQVARKILRALWSLIPKERRGIDNWGSPDTYRVDDAGPQGDDPFPLSEEEILGDKQGTV</sequence>
<dbReference type="Proteomes" id="UP001201980">
    <property type="component" value="Unassembled WGS sequence"/>
</dbReference>
<feature type="region of interest" description="Disordered" evidence="1">
    <location>
        <begin position="1"/>
        <end position="35"/>
    </location>
</feature>
<evidence type="ECO:0000256" key="1">
    <source>
        <dbReference type="SAM" id="MobiDB-lite"/>
    </source>
</evidence>
<keyword evidence="3" id="KW-1185">Reference proteome</keyword>
<name>A0AAD5RIQ3_9PEZI</name>
<accession>A0AAD5RIQ3</accession>
<dbReference type="EMBL" id="JAKWBI020000408">
    <property type="protein sequence ID" value="KAJ2895369.1"/>
    <property type="molecule type" value="Genomic_DNA"/>
</dbReference>
<feature type="region of interest" description="Disordered" evidence="1">
    <location>
        <begin position="321"/>
        <end position="354"/>
    </location>
</feature>